<keyword evidence="5" id="KW-0288">FMN</keyword>
<dbReference type="GO" id="GO:0051536">
    <property type="term" value="F:iron-sulfur cluster binding"/>
    <property type="evidence" value="ECO:0007669"/>
    <property type="project" value="UniProtKB-KW"/>
</dbReference>
<dbReference type="SUPFAM" id="SSF51395">
    <property type="entry name" value="FMN-linked oxidoreductases"/>
    <property type="match status" value="1"/>
</dbReference>
<dbReference type="InterPro" id="IPR001155">
    <property type="entry name" value="OxRdtase_FMN_N"/>
</dbReference>
<dbReference type="Pfam" id="PF07992">
    <property type="entry name" value="Pyr_redox_2"/>
    <property type="match status" value="1"/>
</dbReference>
<evidence type="ECO:0000256" key="4">
    <source>
        <dbReference type="ARBA" id="ARBA00022630"/>
    </source>
</evidence>
<dbReference type="EMBL" id="JJRY01000011">
    <property type="protein sequence ID" value="KEF37896.1"/>
    <property type="molecule type" value="Genomic_DNA"/>
</dbReference>
<keyword evidence="6" id="KW-0479">Metal-binding</keyword>
<protein>
    <submittedName>
        <fullName evidence="12">NADH:flavin oxidoreductase</fullName>
    </submittedName>
</protein>
<dbReference type="Gene3D" id="3.40.50.720">
    <property type="entry name" value="NAD(P)-binding Rossmann-like Domain"/>
    <property type="match status" value="1"/>
</dbReference>
<name>A0A072NK92_SCHAZ</name>
<dbReference type="SUPFAM" id="SSF51905">
    <property type="entry name" value="FAD/NAD(P)-binding domain"/>
    <property type="match status" value="1"/>
</dbReference>
<dbReference type="InterPro" id="IPR023753">
    <property type="entry name" value="FAD/NAD-binding_dom"/>
</dbReference>
<organism evidence="12 13">
    <name type="scientific">Schinkia azotoformans MEV2011</name>
    <dbReference type="NCBI Taxonomy" id="1348973"/>
    <lineage>
        <taxon>Bacteria</taxon>
        <taxon>Bacillati</taxon>
        <taxon>Bacillota</taxon>
        <taxon>Bacilli</taxon>
        <taxon>Bacillales</taxon>
        <taxon>Bacillaceae</taxon>
        <taxon>Calidifontibacillus/Schinkia group</taxon>
        <taxon>Schinkia</taxon>
    </lineage>
</organism>
<accession>A0A072NK92</accession>
<dbReference type="GO" id="GO:0016491">
    <property type="term" value="F:oxidoreductase activity"/>
    <property type="evidence" value="ECO:0007669"/>
    <property type="project" value="UniProtKB-KW"/>
</dbReference>
<dbReference type="InterPro" id="IPR051793">
    <property type="entry name" value="NADH:flavin_oxidoreductase"/>
</dbReference>
<evidence type="ECO:0000259" key="11">
    <source>
        <dbReference type="Pfam" id="PF07992"/>
    </source>
</evidence>
<dbReference type="Gene3D" id="3.20.20.70">
    <property type="entry name" value="Aldolase class I"/>
    <property type="match status" value="1"/>
</dbReference>
<evidence type="ECO:0000313" key="13">
    <source>
        <dbReference type="Proteomes" id="UP000027936"/>
    </source>
</evidence>
<evidence type="ECO:0000259" key="10">
    <source>
        <dbReference type="Pfam" id="PF00724"/>
    </source>
</evidence>
<evidence type="ECO:0000256" key="5">
    <source>
        <dbReference type="ARBA" id="ARBA00022643"/>
    </source>
</evidence>
<dbReference type="InterPro" id="IPR036188">
    <property type="entry name" value="FAD/NAD-bd_sf"/>
</dbReference>
<dbReference type="PRINTS" id="PR00469">
    <property type="entry name" value="PNDRDTASEII"/>
</dbReference>
<comment type="similarity">
    <text evidence="3">In the N-terminal section; belongs to the NADH:flavin oxidoreductase/NADH oxidase family.</text>
</comment>
<dbReference type="CDD" id="cd02803">
    <property type="entry name" value="OYE_like_FMN_family"/>
    <property type="match status" value="1"/>
</dbReference>
<dbReference type="Pfam" id="PF00724">
    <property type="entry name" value="Oxidored_FMN"/>
    <property type="match status" value="1"/>
</dbReference>
<evidence type="ECO:0000256" key="9">
    <source>
        <dbReference type="ARBA" id="ARBA00023014"/>
    </source>
</evidence>
<keyword evidence="9" id="KW-0411">Iron-sulfur</keyword>
<dbReference type="PATRIC" id="fig|1348973.3.peg.2836"/>
<dbReference type="PRINTS" id="PR00368">
    <property type="entry name" value="FADPNR"/>
</dbReference>
<dbReference type="PANTHER" id="PTHR42917">
    <property type="entry name" value="2,4-DIENOYL-COA REDUCTASE"/>
    <property type="match status" value="1"/>
</dbReference>
<evidence type="ECO:0000256" key="6">
    <source>
        <dbReference type="ARBA" id="ARBA00022723"/>
    </source>
</evidence>
<keyword evidence="7" id="KW-0560">Oxidoreductase</keyword>
<dbReference type="GO" id="GO:0046872">
    <property type="term" value="F:metal ion binding"/>
    <property type="evidence" value="ECO:0007669"/>
    <property type="project" value="UniProtKB-KW"/>
</dbReference>
<dbReference type="Gene3D" id="3.50.50.60">
    <property type="entry name" value="FAD/NAD(P)-binding domain"/>
    <property type="match status" value="1"/>
</dbReference>
<comment type="cofactor">
    <cofactor evidence="2">
        <name>[4Fe-4S] cluster</name>
        <dbReference type="ChEBI" id="CHEBI:49883"/>
    </cofactor>
</comment>
<evidence type="ECO:0000313" key="12">
    <source>
        <dbReference type="EMBL" id="KEF37896.1"/>
    </source>
</evidence>
<dbReference type="PANTHER" id="PTHR42917:SF2">
    <property type="entry name" value="2,4-DIENOYL-COA REDUCTASE [(2E)-ENOYL-COA-PRODUCING]"/>
    <property type="match status" value="1"/>
</dbReference>
<dbReference type="RefSeq" id="WP_051678227.1">
    <property type="nucleotide sequence ID" value="NZ_JJRY01000011.1"/>
</dbReference>
<feature type="domain" description="FAD/NAD(P)-binding" evidence="11">
    <location>
        <begin position="379"/>
        <end position="607"/>
    </location>
</feature>
<keyword evidence="8" id="KW-0408">Iron</keyword>
<dbReference type="InterPro" id="IPR013785">
    <property type="entry name" value="Aldolase_TIM"/>
</dbReference>
<comment type="cofactor">
    <cofactor evidence="1">
        <name>FMN</name>
        <dbReference type="ChEBI" id="CHEBI:58210"/>
    </cofactor>
</comment>
<dbReference type="OrthoDB" id="9772736at2"/>
<evidence type="ECO:0000256" key="7">
    <source>
        <dbReference type="ARBA" id="ARBA00023002"/>
    </source>
</evidence>
<evidence type="ECO:0000256" key="8">
    <source>
        <dbReference type="ARBA" id="ARBA00023004"/>
    </source>
</evidence>
<evidence type="ECO:0000256" key="2">
    <source>
        <dbReference type="ARBA" id="ARBA00001966"/>
    </source>
</evidence>
<reference evidence="12 13" key="1">
    <citation type="submission" date="2014-04" db="EMBL/GenBank/DDBJ databases">
        <title>Draft genome sequence of Bacillus azotoformans MEV2011, a (co-) denitrifying strain unable to grow in the presence of oxygen.</title>
        <authorList>
            <person name="Nielsen M."/>
            <person name="Schreiber L."/>
            <person name="Finster K."/>
            <person name="Schramm A."/>
        </authorList>
    </citation>
    <scope>NUCLEOTIDE SEQUENCE [LARGE SCALE GENOMIC DNA]</scope>
    <source>
        <strain evidence="12 13">MEV2011</strain>
    </source>
</reference>
<gene>
    <name evidence="12" type="ORF">M670_02932</name>
</gene>
<dbReference type="Proteomes" id="UP000027936">
    <property type="component" value="Unassembled WGS sequence"/>
</dbReference>
<proteinExistence type="inferred from homology"/>
<feature type="domain" description="NADH:flavin oxidoreductase/NADH oxidase N-terminal" evidence="10">
    <location>
        <begin position="4"/>
        <end position="334"/>
    </location>
</feature>
<dbReference type="AlphaFoldDB" id="A0A072NK92"/>
<comment type="caution">
    <text evidence="12">The sequence shown here is derived from an EMBL/GenBank/DDBJ whole genome shotgun (WGS) entry which is preliminary data.</text>
</comment>
<evidence type="ECO:0000256" key="3">
    <source>
        <dbReference type="ARBA" id="ARBA00011048"/>
    </source>
</evidence>
<keyword evidence="4" id="KW-0285">Flavoprotein</keyword>
<evidence type="ECO:0000256" key="1">
    <source>
        <dbReference type="ARBA" id="ARBA00001917"/>
    </source>
</evidence>
<dbReference type="GO" id="GO:0010181">
    <property type="term" value="F:FMN binding"/>
    <property type="evidence" value="ECO:0007669"/>
    <property type="project" value="InterPro"/>
</dbReference>
<sequence length="634" mass="69351">MSRLFTPIQIGPITIKNRFMMAPMENGLAAPGGFVNDKIIRFFEERAKNDVGIIITGSVGVSPEGRGLPTQLSIYDDQFIPELLKLTDAVHKAGSKIGAQIYHAGRQASEQITGLQPIAPSAIPCEILGNNPREMTKEEIYEMKEKFVQAARRCVEAGFDMIEVHFAHGYLLHSFLSPHSNKRTDEFGGILENRMRFPIEVLKEIVELCGDKVAVTIRISADEYLEDGLKFEEVITICQKAVEVGAQAISLSAGSYDSVEYTIQPMFIDQGFLVPFSKKLKEVVDVPVIVAGRLNSASLIESIMENSDADMIAIGRGLISDEELVIKMKNKQYDDIRYCVACNQGCIDNVFQGKGITCLVNARAGFEAERNIEEADEKKKVLVIGAGPAGLEAARVARLRGHEVTIVDRKTDAGGKFDILAAPPEKASFLLYKEYLINQANRLGVKFVEDEVRSAQDVEKYNADQIIVATGARQTLPPIKGADLDNVVLAENVLDGEELVGESIAIIGGGLVGTETAKYLSEKGKKVTIIEMADAIGNGVGPTFAGHLFEYLAKRNVQQITSAKAVEIKEDKVILEDREIPVNHVIIAAGYTPNNHFIDELKAKYNNVQTIGDVNQPRRIIDATAEGFLVGATI</sequence>